<dbReference type="RefSeq" id="WP_329610939.1">
    <property type="nucleotide sequence ID" value="NZ_AP014546.1"/>
</dbReference>
<evidence type="ECO:0000313" key="3">
    <source>
        <dbReference type="Proteomes" id="UP000595332"/>
    </source>
</evidence>
<keyword evidence="1" id="KW-0812">Transmembrane</keyword>
<dbReference type="AlphaFoldDB" id="A0A7R6PHG7"/>
<dbReference type="InterPro" id="IPR010319">
    <property type="entry name" value="Transglutaminase-like_Cys_pept"/>
</dbReference>
<dbReference type="PANTHER" id="PTHR39327">
    <property type="match status" value="1"/>
</dbReference>
<keyword evidence="3" id="KW-1185">Reference proteome</keyword>
<sequence length="238" mass="27379">MLNNRFYIAEKRRSKSSKANSFVYAFITLVCLTTSMFALSEISIRLSNAYIHKLGDKYGAKAELRLQAWQNLIAEIVDMPEKEKLRQVNDFFNQVRFLDDIKHWGKKDYWATPVEFLISNGGDCEDFSIAKYYTLKEVGVDITKLSISYVKALELNQAHMVLTYYESPSAIPVVLDNLIPEIKPASQRTDLLHVYSFNGDNLWLSKKGRRTTLVGTSDRLGPWVQLKSRLENNRVNVN</sequence>
<gene>
    <name evidence="2" type="ORF">NEJAP_1274</name>
</gene>
<accession>A0A7R6PHG7</accession>
<organism evidence="2 3">
    <name type="scientific">Neptunomonas japonica JAMM 1380</name>
    <dbReference type="NCBI Taxonomy" id="1441457"/>
    <lineage>
        <taxon>Bacteria</taxon>
        <taxon>Pseudomonadati</taxon>
        <taxon>Pseudomonadota</taxon>
        <taxon>Gammaproteobacteria</taxon>
        <taxon>Oceanospirillales</taxon>
        <taxon>Oceanospirillaceae</taxon>
        <taxon>Neptunomonas</taxon>
    </lineage>
</organism>
<dbReference type="PANTHER" id="PTHR39327:SF1">
    <property type="entry name" value="BLR5470 PROTEIN"/>
    <property type="match status" value="1"/>
</dbReference>
<name>A0A7R6PHG7_9GAMM</name>
<proteinExistence type="predicted"/>
<dbReference type="Proteomes" id="UP000595332">
    <property type="component" value="Chromosome"/>
</dbReference>
<feature type="transmembrane region" description="Helical" evidence="1">
    <location>
        <begin position="21"/>
        <end position="39"/>
    </location>
</feature>
<dbReference type="KEGG" id="njp:NEJAP_1274"/>
<evidence type="ECO:0000256" key="1">
    <source>
        <dbReference type="SAM" id="Phobius"/>
    </source>
</evidence>
<reference evidence="2 3" key="1">
    <citation type="journal article" date="2008" name="Int. J. Syst. Evol. Microbiol.">
        <title>Neptunomonas japonica sp. nov., an Osedax japonicus symbiont-like bacterium isolated from sediment adjacent to sperm whale carcasses off Kagoshima, Japan.</title>
        <authorList>
            <person name="Miyazaki M."/>
            <person name="Nogi Y."/>
            <person name="Fujiwara Y."/>
            <person name="Kawato M."/>
            <person name="Kubokawa K."/>
            <person name="Horikoshi K."/>
        </authorList>
    </citation>
    <scope>NUCLEOTIDE SEQUENCE [LARGE SCALE GENOMIC DNA]</scope>
    <source>
        <strain evidence="2 3">JAMM 1380</strain>
    </source>
</reference>
<dbReference type="EMBL" id="AP014546">
    <property type="protein sequence ID" value="BBB29226.1"/>
    <property type="molecule type" value="Genomic_DNA"/>
</dbReference>
<evidence type="ECO:0008006" key="4">
    <source>
        <dbReference type="Google" id="ProtNLM"/>
    </source>
</evidence>
<keyword evidence="1" id="KW-1133">Transmembrane helix</keyword>
<dbReference type="Gene3D" id="3.10.620.30">
    <property type="match status" value="1"/>
</dbReference>
<evidence type="ECO:0000313" key="2">
    <source>
        <dbReference type="EMBL" id="BBB29226.1"/>
    </source>
</evidence>
<protein>
    <recommendedName>
        <fullName evidence="4">Sulfate adenylyltransferase</fullName>
    </recommendedName>
</protein>
<keyword evidence="1" id="KW-0472">Membrane</keyword>
<dbReference type="Pfam" id="PF06035">
    <property type="entry name" value="Peptidase_C93"/>
    <property type="match status" value="1"/>
</dbReference>